<evidence type="ECO:0000256" key="2">
    <source>
        <dbReference type="ARBA" id="ARBA00005063"/>
    </source>
</evidence>
<proteinExistence type="inferred from homology"/>
<dbReference type="InterPro" id="IPR015422">
    <property type="entry name" value="PyrdxlP-dep_Trfase_small"/>
</dbReference>
<feature type="binding site" evidence="9">
    <location>
        <position position="136"/>
    </location>
    <ligand>
        <name>substrate</name>
    </ligand>
</feature>
<keyword evidence="11" id="KW-1185">Reference proteome</keyword>
<keyword evidence="7 9" id="KW-0663">Pyridoxal phosphate</keyword>
<feature type="binding site" evidence="9">
    <location>
        <position position="381"/>
    </location>
    <ligand>
        <name>substrate</name>
    </ligand>
</feature>
<dbReference type="InterPro" id="IPR005815">
    <property type="entry name" value="BioA"/>
</dbReference>
<feature type="binding site" evidence="9">
    <location>
        <position position="230"/>
    </location>
    <ligand>
        <name>pyridoxal 5'-phosphate</name>
        <dbReference type="ChEBI" id="CHEBI:597326"/>
    </ligand>
</feature>
<comment type="function">
    <text evidence="9">Catalyzes the transfer of the alpha-amino group from S-adenosyl-L-methionine (SAM) to 7-keto-8-aminopelargonic acid (KAPA) to form 7,8-diaminopelargonic acid (DAPA). It is the only aminotransferase known to utilize SAM as an amino donor.</text>
</comment>
<sequence length="416" mass="46723">MASYIWHPFYQPRLDPEPLHIVRGSGAYLYTADETKYLDAISSWWCNLHGHAHPFIAKKIAQQARQLEHVIFANATHPPAIDLVNKLIPILPKGIKRCFFSDNGSCAIEVAIKMATQYFHNQRIKKQSFVCLRDGYHGDTIGAMSLVAPTVFSQPFHRLLFKSDIIDPPIYGQEEKSIKQAESLFSTNRIAAFIYEPVVQGAAGMRMYNPEGLDAIIKLAKHYGVLCIADEIFTGFGRTGPLFASNYMSTPPDIICLSKGLTGGFLPLAITATSEAVYQQFVSQQRDKSFLHGHTYTANPLGCAAASASLDLTLSPRCQDQRTMIENCHKEFQKSYGSQWQRCHVLGTILALDYPSSSSGYFSDLRDPLHHFFLKQKILLRPLGNTIYVVPPYCISKKDLKTIYHCLQDTLCLHLK</sequence>
<dbReference type="InterPro" id="IPR015421">
    <property type="entry name" value="PyrdxlP-dep_Trfase_major"/>
</dbReference>
<keyword evidence="4 9" id="KW-0808">Transferase</keyword>
<comment type="catalytic activity">
    <reaction evidence="8 9">
        <text>(8S)-8-amino-7-oxononanoate + S-adenosyl-L-methionine = S-adenosyl-4-methylsulfanyl-2-oxobutanoate + (7R,8S)-7,8-diammoniononanoate</text>
        <dbReference type="Rhea" id="RHEA:16861"/>
        <dbReference type="ChEBI" id="CHEBI:16490"/>
        <dbReference type="ChEBI" id="CHEBI:59789"/>
        <dbReference type="ChEBI" id="CHEBI:149468"/>
        <dbReference type="ChEBI" id="CHEBI:149469"/>
        <dbReference type="EC" id="2.6.1.62"/>
    </reaction>
</comment>
<evidence type="ECO:0000313" key="10">
    <source>
        <dbReference type="EMBL" id="EQM62376.1"/>
    </source>
</evidence>
<name>A0ABN0MYL2_9CHLA</name>
<evidence type="ECO:0000256" key="7">
    <source>
        <dbReference type="ARBA" id="ARBA00022898"/>
    </source>
</evidence>
<comment type="subcellular location">
    <subcellularLocation>
        <location evidence="9">Cytoplasm</location>
    </subcellularLocation>
</comment>
<evidence type="ECO:0000256" key="8">
    <source>
        <dbReference type="ARBA" id="ARBA00048449"/>
    </source>
</evidence>
<reference evidence="10 11" key="1">
    <citation type="submission" date="2013-07" db="EMBL/GenBank/DDBJ databases">
        <title>Isolation of a new Chlamydia species from the feral Sacred Ibis (Threskiornis aethiopicus): Chlamydia ibidis.</title>
        <authorList>
            <person name="Vorimore F."/>
            <person name="Hsia R.-C."/>
            <person name="Huot-Creasy H."/>
            <person name="Bastian S."/>
            <person name="Deruyter L."/>
            <person name="Passet A."/>
            <person name="Sachse K."/>
            <person name="Bavoil P."/>
            <person name="Myers G."/>
            <person name="Laroucau K."/>
        </authorList>
    </citation>
    <scope>NUCLEOTIDE SEQUENCE [LARGE SCALE GENOMIC DNA]</scope>
    <source>
        <strain evidence="10 11">10-1398/6</strain>
    </source>
</reference>
<feature type="binding site" evidence="9">
    <location>
        <begin position="294"/>
        <end position="295"/>
    </location>
    <ligand>
        <name>pyridoxal 5'-phosphate</name>
        <dbReference type="ChEBI" id="CHEBI:597326"/>
    </ligand>
</feature>
<gene>
    <name evidence="9 10" type="primary">bioA</name>
    <name evidence="10" type="ORF">H359_0810</name>
</gene>
<accession>A0ABN0MYL2</accession>
<dbReference type="PANTHER" id="PTHR42684">
    <property type="entry name" value="ADENOSYLMETHIONINE-8-AMINO-7-OXONONANOATE AMINOTRANSFERASE"/>
    <property type="match status" value="1"/>
</dbReference>
<comment type="caution">
    <text evidence="10">The sequence shown here is derived from an EMBL/GenBank/DDBJ whole genome shotgun (WGS) entry which is preliminary data.</text>
</comment>
<protein>
    <recommendedName>
        <fullName evidence="9">Adenosylmethionine-8-amino-7-oxononanoate aminotransferase</fullName>
        <ecNumber evidence="9">2.6.1.62</ecNumber>
    </recommendedName>
    <alternativeName>
        <fullName evidence="9">7,8-diamino-pelargonic acid aminotransferase</fullName>
        <shortName evidence="9">DAPA AT</shortName>
        <shortName evidence="9">DAPA aminotransferase</shortName>
    </alternativeName>
    <alternativeName>
        <fullName evidence="9">7,8-diaminononanoate synthase</fullName>
        <shortName evidence="9">DANS</shortName>
    </alternativeName>
    <alternativeName>
        <fullName evidence="9">Diaminopelargonic acid synthase</fullName>
    </alternativeName>
</protein>
<comment type="pathway">
    <text evidence="2 9">Cofactor biosynthesis; biotin biosynthesis; 7,8-diaminononanoate from 8-amino-7-oxononanoate (SAM route): step 1/1.</text>
</comment>
<evidence type="ECO:0000256" key="9">
    <source>
        <dbReference type="HAMAP-Rule" id="MF_00834"/>
    </source>
</evidence>
<keyword evidence="9" id="KW-0963">Cytoplasm</keyword>
<evidence type="ECO:0000256" key="3">
    <source>
        <dbReference type="ARBA" id="ARBA00022576"/>
    </source>
</evidence>
<dbReference type="SUPFAM" id="SSF53383">
    <property type="entry name" value="PLP-dependent transferases"/>
    <property type="match status" value="1"/>
</dbReference>
<organism evidence="10 11">
    <name type="scientific">Chlamydia ibidis 10-1398/6</name>
    <dbReference type="NCBI Taxonomy" id="1046581"/>
    <lineage>
        <taxon>Bacteria</taxon>
        <taxon>Pseudomonadati</taxon>
        <taxon>Chlamydiota</taxon>
        <taxon>Chlamydiia</taxon>
        <taxon>Chlamydiales</taxon>
        <taxon>Chlamydiaceae</taxon>
        <taxon>Chlamydia/Chlamydophila group</taxon>
        <taxon>Chlamydia</taxon>
    </lineage>
</organism>
<dbReference type="InterPro" id="IPR015424">
    <property type="entry name" value="PyrdxlP-dep_Trfase"/>
</dbReference>
<dbReference type="GO" id="GO:0004015">
    <property type="term" value="F:adenosylmethionine-8-amino-7-oxononanoate transaminase activity"/>
    <property type="evidence" value="ECO:0007669"/>
    <property type="project" value="UniProtKB-EC"/>
</dbReference>
<feature type="binding site" evidence="9">
    <location>
        <begin position="104"/>
        <end position="105"/>
    </location>
    <ligand>
        <name>pyridoxal 5'-phosphate</name>
        <dbReference type="ChEBI" id="CHEBI:597326"/>
    </ligand>
</feature>
<dbReference type="Gene3D" id="3.40.640.10">
    <property type="entry name" value="Type I PLP-dependent aspartate aminotransferase-like (Major domain)"/>
    <property type="match status" value="1"/>
</dbReference>
<dbReference type="InterPro" id="IPR049704">
    <property type="entry name" value="Aminotrans_3_PPA_site"/>
</dbReference>
<dbReference type="EMBL" id="APJW01000003">
    <property type="protein sequence ID" value="EQM62376.1"/>
    <property type="molecule type" value="Genomic_DNA"/>
</dbReference>
<feature type="binding site" evidence="9">
    <location>
        <position position="293"/>
    </location>
    <ligand>
        <name>substrate</name>
    </ligand>
</feature>
<dbReference type="EC" id="2.6.1.62" evidence="9"/>
<dbReference type="CDD" id="cd00610">
    <property type="entry name" value="OAT_like"/>
    <property type="match status" value="1"/>
</dbReference>
<keyword evidence="3 9" id="KW-0032">Aminotransferase</keyword>
<evidence type="ECO:0000256" key="5">
    <source>
        <dbReference type="ARBA" id="ARBA00022691"/>
    </source>
</evidence>
<dbReference type="NCBIfam" id="TIGR00508">
    <property type="entry name" value="bioA"/>
    <property type="match status" value="1"/>
</dbReference>
<feature type="binding site" evidence="9">
    <location>
        <position position="259"/>
    </location>
    <ligand>
        <name>substrate</name>
    </ligand>
</feature>
<comment type="similarity">
    <text evidence="9">Belongs to the class-III pyridoxal-phosphate-dependent aminotransferase family. BioA subfamily.</text>
</comment>
<evidence type="ECO:0000256" key="6">
    <source>
        <dbReference type="ARBA" id="ARBA00022756"/>
    </source>
</evidence>
<comment type="cofactor">
    <cofactor evidence="1 9">
        <name>pyridoxal 5'-phosphate</name>
        <dbReference type="ChEBI" id="CHEBI:597326"/>
    </cofactor>
</comment>
<keyword evidence="5 9" id="KW-0949">S-adenosyl-L-methionine</keyword>
<dbReference type="PANTHER" id="PTHR42684:SF3">
    <property type="entry name" value="ADENOSYLMETHIONINE-8-AMINO-7-OXONONANOATE AMINOTRANSFERASE"/>
    <property type="match status" value="1"/>
</dbReference>
<evidence type="ECO:0000256" key="1">
    <source>
        <dbReference type="ARBA" id="ARBA00001933"/>
    </source>
</evidence>
<feature type="binding site" evidence="9">
    <location>
        <position position="44"/>
    </location>
    <ligand>
        <name>substrate</name>
    </ligand>
</feature>
<dbReference type="InterPro" id="IPR005814">
    <property type="entry name" value="Aminotrans_3"/>
</dbReference>
<dbReference type="HAMAP" id="MF_00834">
    <property type="entry name" value="BioA"/>
    <property type="match status" value="1"/>
</dbReference>
<evidence type="ECO:0000313" key="11">
    <source>
        <dbReference type="Proteomes" id="UP000016064"/>
    </source>
</evidence>
<feature type="site" description="Participates in the substrate recognition with KAPA and in a stacking interaction with the adenine ring of SAM" evidence="9">
    <location>
        <position position="9"/>
    </location>
</feature>
<dbReference type="Pfam" id="PF00202">
    <property type="entry name" value="Aminotran_3"/>
    <property type="match status" value="1"/>
</dbReference>
<dbReference type="Gene3D" id="3.90.1150.10">
    <property type="entry name" value="Aspartate Aminotransferase, domain 1"/>
    <property type="match status" value="1"/>
</dbReference>
<comment type="subunit">
    <text evidence="9">Homodimer.</text>
</comment>
<evidence type="ECO:0000256" key="4">
    <source>
        <dbReference type="ARBA" id="ARBA00022679"/>
    </source>
</evidence>
<keyword evidence="6 9" id="KW-0093">Biotin biosynthesis</keyword>
<dbReference type="PROSITE" id="PS00600">
    <property type="entry name" value="AA_TRANSFER_CLASS_3"/>
    <property type="match status" value="1"/>
</dbReference>
<dbReference type="Proteomes" id="UP000016064">
    <property type="component" value="Unassembled WGS sequence"/>
</dbReference>
<feature type="modified residue" description="N6-(pyridoxal phosphate)lysine" evidence="9">
    <location>
        <position position="259"/>
    </location>
</feature>